<evidence type="ECO:0000313" key="3">
    <source>
        <dbReference type="EMBL" id="VYS57862.1"/>
    </source>
</evidence>
<organism evidence="3 4">
    <name type="scientific">Arabidopsis thaliana</name>
    <name type="common">Mouse-ear cress</name>
    <dbReference type="NCBI Taxonomy" id="3702"/>
    <lineage>
        <taxon>Eukaryota</taxon>
        <taxon>Viridiplantae</taxon>
        <taxon>Streptophyta</taxon>
        <taxon>Embryophyta</taxon>
        <taxon>Tracheophyta</taxon>
        <taxon>Spermatophyta</taxon>
        <taxon>Magnoliopsida</taxon>
        <taxon>eudicotyledons</taxon>
        <taxon>Gunneridae</taxon>
        <taxon>Pentapetalae</taxon>
        <taxon>rosids</taxon>
        <taxon>malvids</taxon>
        <taxon>Brassicales</taxon>
        <taxon>Brassicaceae</taxon>
        <taxon>Camelineae</taxon>
        <taxon>Arabidopsis</taxon>
    </lineage>
</organism>
<dbReference type="EMBL" id="CACSHJ010000089">
    <property type="protein sequence ID" value="CAA0382923.1"/>
    <property type="molecule type" value="Genomic_DNA"/>
</dbReference>
<dbReference type="Proteomes" id="UP000434276">
    <property type="component" value="Unassembled WGS sequence"/>
</dbReference>
<dbReference type="OrthoDB" id="10275267at2759"/>
<evidence type="ECO:0000313" key="1">
    <source>
        <dbReference type="Araport" id="AT3G18957"/>
    </source>
</evidence>
<sequence length="50" mass="6205">MVDARAEEKETKAANSRRTWIYYVKDESGRRKRNELEDYADVFDFRFERR</sequence>
<proteinExistence type="predicted"/>
<evidence type="ECO:0000313" key="2">
    <source>
        <dbReference type="EMBL" id="CAA0382923.1"/>
    </source>
</evidence>
<dbReference type="GeneID" id="7922549"/>
<reference evidence="3 4" key="1">
    <citation type="submission" date="2019-11" db="EMBL/GenBank/DDBJ databases">
        <authorList>
            <person name="Jiao W.-B."/>
            <person name="Schneeberger K."/>
        </authorList>
    </citation>
    <scope>NUCLEOTIDE SEQUENCE [LARGE SCALE GENOMIC DNA]</scope>
    <source>
        <strain evidence="4">cv. An-1</strain>
        <strain evidence="5">cv. C24</strain>
    </source>
</reference>
<protein>
    <submittedName>
        <fullName evidence="3">Uncharacterized protein</fullName>
    </submittedName>
</protein>
<dbReference type="AlphaFoldDB" id="A0A654FDV9"/>
<dbReference type="Proteomes" id="UP000426265">
    <property type="component" value="Unassembled WGS sequence"/>
</dbReference>
<dbReference type="KEGG" id="ath:AT3G18957"/>
<dbReference type="EMBL" id="CACRSJ010000106">
    <property type="protein sequence ID" value="VYS57862.1"/>
    <property type="molecule type" value="Genomic_DNA"/>
</dbReference>
<gene>
    <name evidence="1" type="ordered locus">At3g18957</name>
    <name evidence="3" type="ORF">AN1_LOCUS13309</name>
    <name evidence="2" type="ORF">C24_LOCUS13143</name>
</gene>
<evidence type="ECO:0000313" key="4">
    <source>
        <dbReference type="Proteomes" id="UP000426265"/>
    </source>
</evidence>
<name>A0A654FDV9_ARATH</name>
<dbReference type="Araport" id="AT3G18957"/>
<accession>A0A654FDV9</accession>
<evidence type="ECO:0000313" key="5">
    <source>
        <dbReference type="Proteomes" id="UP000434276"/>
    </source>
</evidence>
<dbReference type="RefSeq" id="NP_001154625.1">
    <property type="nucleotide sequence ID" value="NM_001161153.1"/>
</dbReference>
<dbReference type="ExpressionAtlas" id="A0A654FDV9">
    <property type="expression patterns" value="differential"/>
</dbReference>